<reference evidence="2 3" key="1">
    <citation type="journal article" date="2009" name="Science">
        <title>Green evolution and dynamic adaptations revealed by genomes of the marine picoeukaryotes Micromonas.</title>
        <authorList>
            <person name="Worden A.Z."/>
            <person name="Lee J.H."/>
            <person name="Mock T."/>
            <person name="Rouze P."/>
            <person name="Simmons M.P."/>
            <person name="Aerts A.L."/>
            <person name="Allen A.E."/>
            <person name="Cuvelier M.L."/>
            <person name="Derelle E."/>
            <person name="Everett M.V."/>
            <person name="Foulon E."/>
            <person name="Grimwood J."/>
            <person name="Gundlach H."/>
            <person name="Henrissat B."/>
            <person name="Napoli C."/>
            <person name="McDonald S.M."/>
            <person name="Parker M.S."/>
            <person name="Rombauts S."/>
            <person name="Salamov A."/>
            <person name="Von Dassow P."/>
            <person name="Badger J.H."/>
            <person name="Coutinho P.M."/>
            <person name="Demir E."/>
            <person name="Dubchak I."/>
            <person name="Gentemann C."/>
            <person name="Eikrem W."/>
            <person name="Gready J.E."/>
            <person name="John U."/>
            <person name="Lanier W."/>
            <person name="Lindquist E.A."/>
            <person name="Lucas S."/>
            <person name="Mayer K.F."/>
            <person name="Moreau H."/>
            <person name="Not F."/>
            <person name="Otillar R."/>
            <person name="Panaud O."/>
            <person name="Pangilinan J."/>
            <person name="Paulsen I."/>
            <person name="Piegu B."/>
            <person name="Poliakov A."/>
            <person name="Robbens S."/>
            <person name="Schmutz J."/>
            <person name="Toulza E."/>
            <person name="Wyss T."/>
            <person name="Zelensky A."/>
            <person name="Zhou K."/>
            <person name="Armbrust E.V."/>
            <person name="Bhattacharya D."/>
            <person name="Goodenough U.W."/>
            <person name="Van de Peer Y."/>
            <person name="Grigoriev I.V."/>
        </authorList>
    </citation>
    <scope>NUCLEOTIDE SEQUENCE [LARGE SCALE GENOMIC DNA]</scope>
    <source>
        <strain evidence="2 3">CCMP1545</strain>
    </source>
</reference>
<dbReference type="Gene3D" id="3.40.30.10">
    <property type="entry name" value="Glutaredoxin"/>
    <property type="match status" value="1"/>
</dbReference>
<keyword evidence="3" id="KW-1185">Reference proteome</keyword>
<dbReference type="STRING" id="564608.C1MM39"/>
<dbReference type="CDD" id="cd02947">
    <property type="entry name" value="TRX_family"/>
    <property type="match status" value="1"/>
</dbReference>
<dbReference type="Pfam" id="PF00085">
    <property type="entry name" value="Thioredoxin"/>
    <property type="match status" value="1"/>
</dbReference>
<feature type="non-terminal residue" evidence="2">
    <location>
        <position position="1"/>
    </location>
</feature>
<sequence length="77" mass="8625">RDSLVVVKFGASWCTHCAEMLPEFGAASRAYPESHFVLADVDTLPDSAKDVRFTPTFTFYRKGKKIDEITKTTPRGL</sequence>
<dbReference type="InterPro" id="IPR036249">
    <property type="entry name" value="Thioredoxin-like_sf"/>
</dbReference>
<protein>
    <submittedName>
        <fullName evidence="2">Predicted protein</fullName>
    </submittedName>
</protein>
<dbReference type="PANTHER" id="PTHR47571">
    <property type="entry name" value="THIOREDOXIN-LIKE 3-3"/>
    <property type="match status" value="1"/>
</dbReference>
<evidence type="ECO:0000313" key="2">
    <source>
        <dbReference type="EMBL" id="EEH58515.1"/>
    </source>
</evidence>
<dbReference type="EMBL" id="GG663737">
    <property type="protein sequence ID" value="EEH58515.1"/>
    <property type="molecule type" value="Genomic_DNA"/>
</dbReference>
<dbReference type="SUPFAM" id="SSF52833">
    <property type="entry name" value="Thioredoxin-like"/>
    <property type="match status" value="1"/>
</dbReference>
<dbReference type="PANTHER" id="PTHR47571:SF1">
    <property type="entry name" value="THIOREDOXIN-LIKE 3-3"/>
    <property type="match status" value="1"/>
</dbReference>
<evidence type="ECO:0000313" key="3">
    <source>
        <dbReference type="Proteomes" id="UP000001876"/>
    </source>
</evidence>
<dbReference type="KEGG" id="mpp:MICPUCDRAFT_9493"/>
<dbReference type="OMA" id="CQLSNNF"/>
<dbReference type="OrthoDB" id="2121326at2759"/>
<dbReference type="AlphaFoldDB" id="C1MM39"/>
<name>C1MM39_MICPC</name>
<accession>C1MM39</accession>
<gene>
    <name evidence="2" type="ORF">MICPUCDRAFT_9493</name>
</gene>
<feature type="non-terminal residue" evidence="2">
    <location>
        <position position="77"/>
    </location>
</feature>
<feature type="domain" description="Thioredoxin" evidence="1">
    <location>
        <begin position="2"/>
        <end position="72"/>
    </location>
</feature>
<evidence type="ECO:0000259" key="1">
    <source>
        <dbReference type="Pfam" id="PF00085"/>
    </source>
</evidence>
<dbReference type="Proteomes" id="UP000001876">
    <property type="component" value="Unassembled WGS sequence"/>
</dbReference>
<dbReference type="InterPro" id="IPR044193">
    <property type="entry name" value="TRL33"/>
</dbReference>
<proteinExistence type="predicted"/>
<dbReference type="RefSeq" id="XP_003056870.1">
    <property type="nucleotide sequence ID" value="XM_003056824.1"/>
</dbReference>
<dbReference type="InterPro" id="IPR013766">
    <property type="entry name" value="Thioredoxin_domain"/>
</dbReference>
<dbReference type="GeneID" id="9682769"/>
<organism evidence="3">
    <name type="scientific">Micromonas pusilla (strain CCMP1545)</name>
    <name type="common">Picoplanktonic green alga</name>
    <dbReference type="NCBI Taxonomy" id="564608"/>
    <lineage>
        <taxon>Eukaryota</taxon>
        <taxon>Viridiplantae</taxon>
        <taxon>Chlorophyta</taxon>
        <taxon>Mamiellophyceae</taxon>
        <taxon>Mamiellales</taxon>
        <taxon>Mamiellaceae</taxon>
        <taxon>Micromonas</taxon>
    </lineage>
</organism>
<dbReference type="eggNOG" id="KOG0907">
    <property type="taxonomic scope" value="Eukaryota"/>
</dbReference>